<reference evidence="3" key="1">
    <citation type="journal article" date="2019" name="Int. J. Syst. Evol. Microbiol.">
        <title>The Global Catalogue of Microorganisms (GCM) 10K type strain sequencing project: providing services to taxonomists for standard genome sequencing and annotation.</title>
        <authorList>
            <consortium name="The Broad Institute Genomics Platform"/>
            <consortium name="The Broad Institute Genome Sequencing Center for Infectious Disease"/>
            <person name="Wu L."/>
            <person name="Ma J."/>
        </authorList>
    </citation>
    <scope>NUCLEOTIDE SEQUENCE [LARGE SCALE GENOMIC DNA]</scope>
    <source>
        <strain evidence="3">CCUG 55131</strain>
    </source>
</reference>
<keyword evidence="3" id="KW-1185">Reference proteome</keyword>
<evidence type="ECO:0000313" key="2">
    <source>
        <dbReference type="EMBL" id="MFD2175083.1"/>
    </source>
</evidence>
<gene>
    <name evidence="2" type="ORF">ACFSM0_13385</name>
</gene>
<proteinExistence type="predicted"/>
<accession>A0ABW5A9V0</accession>
<feature type="transmembrane region" description="Helical" evidence="1">
    <location>
        <begin position="6"/>
        <end position="32"/>
    </location>
</feature>
<dbReference type="Proteomes" id="UP001597413">
    <property type="component" value="Unassembled WGS sequence"/>
</dbReference>
<evidence type="ECO:0000256" key="1">
    <source>
        <dbReference type="SAM" id="Phobius"/>
    </source>
</evidence>
<sequence length="47" mass="5446">MTDKIAIWIATIVVLFFGIDALVFDGFSAVFLAHRMLDLIDWVAFWR</sequence>
<protein>
    <recommendedName>
        <fullName evidence="4">Glyceraldehyde-3-phosphate dehydrogenase</fullName>
    </recommendedName>
</protein>
<keyword evidence="1" id="KW-0472">Membrane</keyword>
<keyword evidence="1" id="KW-0812">Transmembrane</keyword>
<evidence type="ECO:0000313" key="3">
    <source>
        <dbReference type="Proteomes" id="UP001597413"/>
    </source>
</evidence>
<name>A0ABW5A9V0_9RHOB</name>
<comment type="caution">
    <text evidence="2">The sequence shown here is derived from an EMBL/GenBank/DDBJ whole genome shotgun (WGS) entry which is preliminary data.</text>
</comment>
<dbReference type="RefSeq" id="WP_377391221.1">
    <property type="nucleotide sequence ID" value="NZ_JBHUIX010000013.1"/>
</dbReference>
<evidence type="ECO:0008006" key="4">
    <source>
        <dbReference type="Google" id="ProtNLM"/>
    </source>
</evidence>
<dbReference type="EMBL" id="JBHUIX010000013">
    <property type="protein sequence ID" value="MFD2175083.1"/>
    <property type="molecule type" value="Genomic_DNA"/>
</dbReference>
<keyword evidence="1" id="KW-1133">Transmembrane helix</keyword>
<organism evidence="2 3">
    <name type="scientific">Rhodobacter lacus</name>
    <dbReference type="NCBI Taxonomy" id="1641972"/>
    <lineage>
        <taxon>Bacteria</taxon>
        <taxon>Pseudomonadati</taxon>
        <taxon>Pseudomonadota</taxon>
        <taxon>Alphaproteobacteria</taxon>
        <taxon>Rhodobacterales</taxon>
        <taxon>Rhodobacter group</taxon>
        <taxon>Rhodobacter</taxon>
    </lineage>
</organism>